<reference evidence="2" key="1">
    <citation type="journal article" date="2019" name="bioRxiv">
        <title>The Genome of the Zebra Mussel, Dreissena polymorpha: A Resource for Invasive Species Research.</title>
        <authorList>
            <person name="McCartney M.A."/>
            <person name="Auch B."/>
            <person name="Kono T."/>
            <person name="Mallez S."/>
            <person name="Zhang Y."/>
            <person name="Obille A."/>
            <person name="Becker A."/>
            <person name="Abrahante J.E."/>
            <person name="Garbe J."/>
            <person name="Badalamenti J.P."/>
            <person name="Herman A."/>
            <person name="Mangelson H."/>
            <person name="Liachko I."/>
            <person name="Sullivan S."/>
            <person name="Sone E.D."/>
            <person name="Koren S."/>
            <person name="Silverstein K.A.T."/>
            <person name="Beckman K.B."/>
            <person name="Gohl D.M."/>
        </authorList>
    </citation>
    <scope>NUCLEOTIDE SEQUENCE</scope>
    <source>
        <strain evidence="2">Duluth1</strain>
        <tissue evidence="2">Whole animal</tissue>
    </source>
</reference>
<reference evidence="2" key="2">
    <citation type="submission" date="2020-11" db="EMBL/GenBank/DDBJ databases">
        <authorList>
            <person name="McCartney M.A."/>
            <person name="Auch B."/>
            <person name="Kono T."/>
            <person name="Mallez S."/>
            <person name="Becker A."/>
            <person name="Gohl D.M."/>
            <person name="Silverstein K.A.T."/>
            <person name="Koren S."/>
            <person name="Bechman K.B."/>
            <person name="Herman A."/>
            <person name="Abrahante J.E."/>
            <person name="Garbe J."/>
        </authorList>
    </citation>
    <scope>NUCLEOTIDE SEQUENCE</scope>
    <source>
        <strain evidence="2">Duluth1</strain>
        <tissue evidence="2">Whole animal</tissue>
    </source>
</reference>
<feature type="chain" id="PRO_5038933374" evidence="1">
    <location>
        <begin position="21"/>
        <end position="121"/>
    </location>
</feature>
<evidence type="ECO:0000256" key="1">
    <source>
        <dbReference type="SAM" id="SignalP"/>
    </source>
</evidence>
<sequence length="121" mass="13325">MNAKLLCIVFVCVVVSVAKAQEEPCREVGGYKAHGKWFMDTNCNKCYCNNGVATCLAPGGCSKPGQVVFKDSSTARDCDWIDGWKDHGAWFLDELTCQRCYCNDSLGHCFEDDVGCGLPLR</sequence>
<protein>
    <submittedName>
        <fullName evidence="2">Uncharacterized protein</fullName>
    </submittedName>
</protein>
<dbReference type="Proteomes" id="UP000828390">
    <property type="component" value="Unassembled WGS sequence"/>
</dbReference>
<dbReference type="EMBL" id="JAIWYP010000006">
    <property type="protein sequence ID" value="KAH3803413.1"/>
    <property type="molecule type" value="Genomic_DNA"/>
</dbReference>
<evidence type="ECO:0000313" key="2">
    <source>
        <dbReference type="EMBL" id="KAH3803413.1"/>
    </source>
</evidence>
<comment type="caution">
    <text evidence="2">The sequence shown here is derived from an EMBL/GenBank/DDBJ whole genome shotgun (WGS) entry which is preliminary data.</text>
</comment>
<evidence type="ECO:0000313" key="3">
    <source>
        <dbReference type="Proteomes" id="UP000828390"/>
    </source>
</evidence>
<feature type="signal peptide" evidence="1">
    <location>
        <begin position="1"/>
        <end position="20"/>
    </location>
</feature>
<name>A0A9D4FUF2_DREPO</name>
<keyword evidence="1" id="KW-0732">Signal</keyword>
<keyword evidence="3" id="KW-1185">Reference proteome</keyword>
<gene>
    <name evidence="2" type="ORF">DPMN_131674</name>
</gene>
<accession>A0A9D4FUF2</accession>
<organism evidence="2 3">
    <name type="scientific">Dreissena polymorpha</name>
    <name type="common">Zebra mussel</name>
    <name type="synonym">Mytilus polymorpha</name>
    <dbReference type="NCBI Taxonomy" id="45954"/>
    <lineage>
        <taxon>Eukaryota</taxon>
        <taxon>Metazoa</taxon>
        <taxon>Spiralia</taxon>
        <taxon>Lophotrochozoa</taxon>
        <taxon>Mollusca</taxon>
        <taxon>Bivalvia</taxon>
        <taxon>Autobranchia</taxon>
        <taxon>Heteroconchia</taxon>
        <taxon>Euheterodonta</taxon>
        <taxon>Imparidentia</taxon>
        <taxon>Neoheterodontei</taxon>
        <taxon>Myida</taxon>
        <taxon>Dreissenoidea</taxon>
        <taxon>Dreissenidae</taxon>
        <taxon>Dreissena</taxon>
    </lineage>
</organism>
<proteinExistence type="predicted"/>
<dbReference type="AlphaFoldDB" id="A0A9D4FUF2"/>